<feature type="compositionally biased region" description="Basic and acidic residues" evidence="1">
    <location>
        <begin position="238"/>
        <end position="265"/>
    </location>
</feature>
<dbReference type="Proteomes" id="UP000244926">
    <property type="component" value="Chromosome I"/>
</dbReference>
<dbReference type="EMBL" id="LT993738">
    <property type="protein sequence ID" value="SPN74124.1"/>
    <property type="molecule type" value="Genomic_DNA"/>
</dbReference>
<feature type="compositionally biased region" description="Basic and acidic residues" evidence="1">
    <location>
        <begin position="194"/>
        <end position="208"/>
    </location>
</feature>
<dbReference type="KEGG" id="csee:C10C_0991"/>
<feature type="region of interest" description="Disordered" evidence="1">
    <location>
        <begin position="92"/>
        <end position="111"/>
    </location>
</feature>
<reference evidence="3" key="1">
    <citation type="submission" date="2017-11" db="EMBL/GenBank/DDBJ databases">
        <authorList>
            <person name="Seth-Smith MB H."/>
        </authorList>
    </citation>
    <scope>NUCLEOTIDE SEQUENCE [LARGE SCALE GENOMIC DNA]</scope>
</reference>
<evidence type="ECO:0000313" key="2">
    <source>
        <dbReference type="EMBL" id="SPN74124.1"/>
    </source>
</evidence>
<keyword evidence="3" id="KW-1185">Reference proteome</keyword>
<dbReference type="AlphaFoldDB" id="A0A2R8FCH9"/>
<feature type="region of interest" description="Disordered" evidence="1">
    <location>
        <begin position="194"/>
        <end position="271"/>
    </location>
</feature>
<sequence length="497" mass="55329">MTIPSQTTSTSTTEVEVDFIDENSSEETSTSTEVQCSLLQGQQHALLRPASDLCVNILMQAEAVLSQATPSKEKPLQEEQLLVKTGMLTKSLSSPNLKSSNSQESSSSPYRLPIQQQGTSAKLIMKETSKECSSPFPFSSCRAPEKGSATNKTIMVSVPIPKNPNKEEISPSQSHAQIKIETYSNDTIKEHCAKEKASQHTDSKEAKKSSTTKSDTLSPMSLYGILQKETLQPTSSTETHKQDEEHQDQGQQEKYEHEQEHEQGQKKKKAFSNTKVLEKISSAKNTIYEPYVPILPDPIVEFALSEAQLSILAGRRVTNLDVLKICTELMKLMLKSRANDTISRLEERELMEREAQTLAESYARQAKYARWLGIATATLGILGALSPMIGEICGDSILGFVQRISGRFKDATSKTFFKGAGKICTSLSQLTDAASKVHELSESSVRAVAEYRKEVFRMRQDEITRSIEEVKDNWKSMDNFLLNILQTEHDAARSLYQ</sequence>
<dbReference type="OrthoDB" id="17553at2"/>
<dbReference type="RefSeq" id="WP_108897052.1">
    <property type="nucleotide sequence ID" value="NZ_LT993738.1"/>
</dbReference>
<feature type="compositionally biased region" description="Low complexity" evidence="1">
    <location>
        <begin position="92"/>
        <end position="109"/>
    </location>
</feature>
<protein>
    <submittedName>
        <fullName evidence="2">Uncharacterized protein</fullName>
    </submittedName>
</protein>
<proteinExistence type="predicted"/>
<gene>
    <name evidence="2" type="ORF">C10C_0991</name>
</gene>
<accession>A0A2R8FCH9</accession>
<evidence type="ECO:0000256" key="1">
    <source>
        <dbReference type="SAM" id="MobiDB-lite"/>
    </source>
</evidence>
<organism evidence="2 3">
    <name type="scientific">Chlamydia serpentis</name>
    <dbReference type="NCBI Taxonomy" id="1967782"/>
    <lineage>
        <taxon>Bacteria</taxon>
        <taxon>Pseudomonadati</taxon>
        <taxon>Chlamydiota</taxon>
        <taxon>Chlamydiia</taxon>
        <taxon>Chlamydiales</taxon>
        <taxon>Chlamydiaceae</taxon>
        <taxon>Chlamydia/Chlamydophila group</taxon>
        <taxon>Chlamydia</taxon>
    </lineage>
</organism>
<feature type="region of interest" description="Disordered" evidence="1">
    <location>
        <begin position="157"/>
        <end position="176"/>
    </location>
</feature>
<evidence type="ECO:0000313" key="3">
    <source>
        <dbReference type="Proteomes" id="UP000244926"/>
    </source>
</evidence>
<name>A0A2R8FCH9_9CHLA</name>